<evidence type="ECO:0000256" key="1">
    <source>
        <dbReference type="SAM" id="MobiDB-lite"/>
    </source>
</evidence>
<accession>A0AA39XSN3</accession>
<proteinExistence type="predicted"/>
<dbReference type="AlphaFoldDB" id="A0AA39XSN3"/>
<sequence length="190" mass="20388">MPTYLHWGTARQTASESDARSGRRPIPDPPPCSPHFLCDVVCVFFPLVLLHGSGGAPSLSLVDVRLRALLSVSRSLALLTAALHLPRLHRAPDGSAVVSRQGRNGSPTQQRLVGGMGWDGIEWGNWQQAAPKIFLPHVGRAVPRTPYPMPREGTDYIILAEPPSGARSAGEGPRWWSRGGGKQGSGYSTA</sequence>
<organism evidence="2 3">
    <name type="scientific">Cercophora newfieldiana</name>
    <dbReference type="NCBI Taxonomy" id="92897"/>
    <lineage>
        <taxon>Eukaryota</taxon>
        <taxon>Fungi</taxon>
        <taxon>Dikarya</taxon>
        <taxon>Ascomycota</taxon>
        <taxon>Pezizomycotina</taxon>
        <taxon>Sordariomycetes</taxon>
        <taxon>Sordariomycetidae</taxon>
        <taxon>Sordariales</taxon>
        <taxon>Lasiosphaeriaceae</taxon>
        <taxon>Cercophora</taxon>
    </lineage>
</organism>
<evidence type="ECO:0000313" key="3">
    <source>
        <dbReference type="Proteomes" id="UP001174936"/>
    </source>
</evidence>
<dbReference type="EMBL" id="JAULSV010000007">
    <property type="protein sequence ID" value="KAK0639513.1"/>
    <property type="molecule type" value="Genomic_DNA"/>
</dbReference>
<dbReference type="Proteomes" id="UP001174936">
    <property type="component" value="Unassembled WGS sequence"/>
</dbReference>
<protein>
    <submittedName>
        <fullName evidence="2">Uncharacterized protein</fullName>
    </submittedName>
</protein>
<feature type="region of interest" description="Disordered" evidence="1">
    <location>
        <begin position="1"/>
        <end position="27"/>
    </location>
</feature>
<feature type="region of interest" description="Disordered" evidence="1">
    <location>
        <begin position="162"/>
        <end position="190"/>
    </location>
</feature>
<evidence type="ECO:0000313" key="2">
    <source>
        <dbReference type="EMBL" id="KAK0639513.1"/>
    </source>
</evidence>
<gene>
    <name evidence="2" type="ORF">B0T16DRAFT_245091</name>
</gene>
<keyword evidence="3" id="KW-1185">Reference proteome</keyword>
<name>A0AA39XSN3_9PEZI</name>
<reference evidence="2" key="1">
    <citation type="submission" date="2023-06" db="EMBL/GenBank/DDBJ databases">
        <title>Genome-scale phylogeny and comparative genomics of the fungal order Sordariales.</title>
        <authorList>
            <consortium name="Lawrence Berkeley National Laboratory"/>
            <person name="Hensen N."/>
            <person name="Bonometti L."/>
            <person name="Westerberg I."/>
            <person name="Brannstrom I.O."/>
            <person name="Guillou S."/>
            <person name="Cros-Aarteil S."/>
            <person name="Calhoun S."/>
            <person name="Haridas S."/>
            <person name="Kuo A."/>
            <person name="Mondo S."/>
            <person name="Pangilinan J."/>
            <person name="Riley R."/>
            <person name="Labutti K."/>
            <person name="Andreopoulos B."/>
            <person name="Lipzen A."/>
            <person name="Chen C."/>
            <person name="Yanf M."/>
            <person name="Daum C."/>
            <person name="Ng V."/>
            <person name="Clum A."/>
            <person name="Steindorff A."/>
            <person name="Ohm R."/>
            <person name="Martin F."/>
            <person name="Silar P."/>
            <person name="Natvig D."/>
            <person name="Lalanne C."/>
            <person name="Gautier V."/>
            <person name="Ament-Velasquez S.L."/>
            <person name="Kruys A."/>
            <person name="Hutchinson M.I."/>
            <person name="Powell A.J."/>
            <person name="Barry K."/>
            <person name="Miller A.N."/>
            <person name="Grigoriev I.V."/>
            <person name="Debuchy R."/>
            <person name="Gladieux P."/>
            <person name="Thoren M.H."/>
            <person name="Johannesson H."/>
        </authorList>
    </citation>
    <scope>NUCLEOTIDE SEQUENCE</scope>
    <source>
        <strain evidence="2">SMH2532-1</strain>
    </source>
</reference>
<comment type="caution">
    <text evidence="2">The sequence shown here is derived from an EMBL/GenBank/DDBJ whole genome shotgun (WGS) entry which is preliminary data.</text>
</comment>